<keyword evidence="3" id="KW-0732">Signal</keyword>
<comment type="caution">
    <text evidence="4">The sequence shown here is derived from an EMBL/GenBank/DDBJ whole genome shotgun (WGS) entry which is preliminary data.</text>
</comment>
<feature type="compositionally biased region" description="Pro residues" evidence="1">
    <location>
        <begin position="200"/>
        <end position="211"/>
    </location>
</feature>
<dbReference type="AlphaFoldDB" id="A0A2S8FC58"/>
<sequence length="357" mass="38493">MLASRHFLLLPVFVCLCAVSASAQDSREWTDKGGKKLTGTFIELTEEENVKIKGSDGKEYVIPLSVFVDEDQQYVKQMGANENKPAPAPKGDLEDDRLWTDFRGQALTAHYVRMQDGYVVLMRGNKGQPVSFYVLSQKDQDWLRKQLSLRGEANKIISREEMERKNPTVHQELDEYLSKVRAAAGNSTSNPSENSGRPPAYTPPAGDPYVPPSNSSESSANNNDGGSGFRSPGGGQPTSMQPDGGDLAANLPVGEESPEGGSPGGNMGNSGFPSRFSSNPAQDVPAGHCPGCRQELPVGYGPGDHCPRCNFYLEDWVQPGTGAPLVAWYQSSTLWYTVGGAALVLGFLALSAKRFNG</sequence>
<feature type="signal peptide" evidence="3">
    <location>
        <begin position="1"/>
        <end position="23"/>
    </location>
</feature>
<evidence type="ECO:0000313" key="5">
    <source>
        <dbReference type="Proteomes" id="UP000238322"/>
    </source>
</evidence>
<dbReference type="EMBL" id="PUHY01000015">
    <property type="protein sequence ID" value="PQO29729.1"/>
    <property type="molecule type" value="Genomic_DNA"/>
</dbReference>
<keyword evidence="2" id="KW-0472">Membrane</keyword>
<evidence type="ECO:0000256" key="3">
    <source>
        <dbReference type="SAM" id="SignalP"/>
    </source>
</evidence>
<proteinExistence type="predicted"/>
<evidence type="ECO:0000256" key="1">
    <source>
        <dbReference type="SAM" id="MobiDB-lite"/>
    </source>
</evidence>
<dbReference type="Proteomes" id="UP000238322">
    <property type="component" value="Unassembled WGS sequence"/>
</dbReference>
<accession>A0A2S8FC58</accession>
<evidence type="ECO:0000256" key="2">
    <source>
        <dbReference type="SAM" id="Phobius"/>
    </source>
</evidence>
<feature type="compositionally biased region" description="Polar residues" evidence="1">
    <location>
        <begin position="185"/>
        <end position="195"/>
    </location>
</feature>
<reference evidence="4 5" key="1">
    <citation type="submission" date="2018-02" db="EMBL/GenBank/DDBJ databases">
        <title>Comparative genomes isolates from brazilian mangrove.</title>
        <authorList>
            <person name="Araujo J.E."/>
            <person name="Taketani R.G."/>
            <person name="Silva M.C.P."/>
            <person name="Loureco M.V."/>
            <person name="Andreote F.D."/>
        </authorList>
    </citation>
    <scope>NUCLEOTIDE SEQUENCE [LARGE SCALE GENOMIC DNA]</scope>
    <source>
        <strain evidence="4 5">Hex-1 MGV</strain>
    </source>
</reference>
<name>A0A2S8FC58_9BACT</name>
<evidence type="ECO:0000313" key="4">
    <source>
        <dbReference type="EMBL" id="PQO29729.1"/>
    </source>
</evidence>
<feature type="compositionally biased region" description="Gly residues" evidence="1">
    <location>
        <begin position="225"/>
        <end position="236"/>
    </location>
</feature>
<dbReference type="Gene3D" id="2.30.30.700">
    <property type="entry name" value="SLA1 homology domain 1"/>
    <property type="match status" value="2"/>
</dbReference>
<organism evidence="4 5">
    <name type="scientific">Blastopirellula marina</name>
    <dbReference type="NCBI Taxonomy" id="124"/>
    <lineage>
        <taxon>Bacteria</taxon>
        <taxon>Pseudomonadati</taxon>
        <taxon>Planctomycetota</taxon>
        <taxon>Planctomycetia</taxon>
        <taxon>Pirellulales</taxon>
        <taxon>Pirellulaceae</taxon>
        <taxon>Blastopirellula</taxon>
    </lineage>
</organism>
<feature type="transmembrane region" description="Helical" evidence="2">
    <location>
        <begin position="334"/>
        <end position="352"/>
    </location>
</feature>
<feature type="chain" id="PRO_5015404545" description="SLA1 homology domain-containing protein" evidence="3">
    <location>
        <begin position="24"/>
        <end position="357"/>
    </location>
</feature>
<dbReference type="OrthoDB" id="292062at2"/>
<evidence type="ECO:0008006" key="6">
    <source>
        <dbReference type="Google" id="ProtNLM"/>
    </source>
</evidence>
<gene>
    <name evidence="4" type="ORF">C5Y83_27175</name>
</gene>
<keyword evidence="2" id="KW-0812">Transmembrane</keyword>
<dbReference type="RefSeq" id="WP_105332923.1">
    <property type="nucleotide sequence ID" value="NZ_PUHY01000015.1"/>
</dbReference>
<keyword evidence="2" id="KW-1133">Transmembrane helix</keyword>
<feature type="compositionally biased region" description="Low complexity" evidence="1">
    <location>
        <begin position="213"/>
        <end position="224"/>
    </location>
</feature>
<protein>
    <recommendedName>
        <fullName evidence="6">SLA1 homology domain-containing protein</fullName>
    </recommendedName>
</protein>
<feature type="region of interest" description="Disordered" evidence="1">
    <location>
        <begin position="183"/>
        <end position="285"/>
    </location>
</feature>